<proteinExistence type="predicted"/>
<dbReference type="InterPro" id="IPR018551">
    <property type="entry name" value="DUF2007"/>
</dbReference>
<accession>A0A540VTE7</accession>
<protein>
    <submittedName>
        <fullName evidence="2">DUF2007 domain-containing protein</fullName>
    </submittedName>
</protein>
<evidence type="ECO:0000313" key="2">
    <source>
        <dbReference type="EMBL" id="TQF00013.1"/>
    </source>
</evidence>
<reference evidence="2 3" key="1">
    <citation type="submission" date="2019-06" db="EMBL/GenBank/DDBJ databases">
        <title>Metagenome assembled Genome of Spiribacter salinus SL48-SHIP from the microbial mat of Salt Lake 48 (Novosibirsk region, Russia).</title>
        <authorList>
            <person name="Shipova A."/>
            <person name="Rozanov A.S."/>
            <person name="Bryanskaya A.V."/>
            <person name="Peltek S.E."/>
        </authorList>
    </citation>
    <scope>NUCLEOTIDE SEQUENCE [LARGE SCALE GENOMIC DNA]</scope>
    <source>
        <strain evidence="2">SL48-SHIP-2</strain>
    </source>
</reference>
<evidence type="ECO:0000259" key="1">
    <source>
        <dbReference type="Pfam" id="PF09413"/>
    </source>
</evidence>
<gene>
    <name evidence="2" type="ORF">FKY71_05690</name>
</gene>
<dbReference type="AlphaFoldDB" id="A0A540VTE7"/>
<evidence type="ECO:0000313" key="3">
    <source>
        <dbReference type="Proteomes" id="UP000315400"/>
    </source>
</evidence>
<name>A0A540VTE7_9GAMM</name>
<organism evidence="2 3">
    <name type="scientific">Spiribacter salinus</name>
    <dbReference type="NCBI Taxonomy" id="1335746"/>
    <lineage>
        <taxon>Bacteria</taxon>
        <taxon>Pseudomonadati</taxon>
        <taxon>Pseudomonadota</taxon>
        <taxon>Gammaproteobacteria</taxon>
        <taxon>Chromatiales</taxon>
        <taxon>Ectothiorhodospiraceae</taxon>
        <taxon>Spiribacter</taxon>
    </lineage>
</organism>
<dbReference type="Pfam" id="PF09413">
    <property type="entry name" value="DUF2007"/>
    <property type="match status" value="1"/>
</dbReference>
<dbReference type="EMBL" id="VIFK01000028">
    <property type="protein sequence ID" value="TQF00013.1"/>
    <property type="molecule type" value="Genomic_DNA"/>
</dbReference>
<comment type="caution">
    <text evidence="2">The sequence shown here is derived from an EMBL/GenBank/DDBJ whole genome shotgun (WGS) entry which is preliminary data.</text>
</comment>
<feature type="domain" description="DUF2007" evidence="1">
    <location>
        <begin position="15"/>
        <end position="74"/>
    </location>
</feature>
<dbReference type="Proteomes" id="UP000315400">
    <property type="component" value="Unassembled WGS sequence"/>
</dbReference>
<sequence>MEKTVGNLERVHIIADPLIAGHIESVLAARGIHCMVRNRHLIGGAGEIPPLEAWPEIWVDRDDAPIARQLIHEVIEPAGPTPEPWTCPDCGERIEGQFAECWHCGAVAP</sequence>
<dbReference type="Gene3D" id="3.30.70.790">
    <property type="entry name" value="UreE, C-terminal domain"/>
    <property type="match status" value="1"/>
</dbReference>
<dbReference type="STRING" id="1260251.SPISAL_02225"/>